<dbReference type="AlphaFoldDB" id="A0A0D2NRW9"/>
<evidence type="ECO:0000313" key="3">
    <source>
        <dbReference type="Proteomes" id="UP000054270"/>
    </source>
</evidence>
<proteinExistence type="predicted"/>
<evidence type="ECO:0000313" key="2">
    <source>
        <dbReference type="EMBL" id="KJA21539.1"/>
    </source>
</evidence>
<reference evidence="3" key="1">
    <citation type="submission" date="2014-04" db="EMBL/GenBank/DDBJ databases">
        <title>Evolutionary Origins and Diversification of the Mycorrhizal Mutualists.</title>
        <authorList>
            <consortium name="DOE Joint Genome Institute"/>
            <consortium name="Mycorrhizal Genomics Consortium"/>
            <person name="Kohler A."/>
            <person name="Kuo A."/>
            <person name="Nagy L.G."/>
            <person name="Floudas D."/>
            <person name="Copeland A."/>
            <person name="Barry K.W."/>
            <person name="Cichocki N."/>
            <person name="Veneault-Fourrey C."/>
            <person name="LaButti K."/>
            <person name="Lindquist E.A."/>
            <person name="Lipzen A."/>
            <person name="Lundell T."/>
            <person name="Morin E."/>
            <person name="Murat C."/>
            <person name="Riley R."/>
            <person name="Ohm R."/>
            <person name="Sun H."/>
            <person name="Tunlid A."/>
            <person name="Henrissat B."/>
            <person name="Grigoriev I.V."/>
            <person name="Hibbett D.S."/>
            <person name="Martin F."/>
        </authorList>
    </citation>
    <scope>NUCLEOTIDE SEQUENCE [LARGE SCALE GENOMIC DNA]</scope>
    <source>
        <strain evidence="3">FD-334 SS-4</strain>
    </source>
</reference>
<organism evidence="2 3">
    <name type="scientific">Hypholoma sublateritium (strain FD-334 SS-4)</name>
    <dbReference type="NCBI Taxonomy" id="945553"/>
    <lineage>
        <taxon>Eukaryota</taxon>
        <taxon>Fungi</taxon>
        <taxon>Dikarya</taxon>
        <taxon>Basidiomycota</taxon>
        <taxon>Agaricomycotina</taxon>
        <taxon>Agaricomycetes</taxon>
        <taxon>Agaricomycetidae</taxon>
        <taxon>Agaricales</taxon>
        <taxon>Agaricineae</taxon>
        <taxon>Strophariaceae</taxon>
        <taxon>Hypholoma</taxon>
    </lineage>
</organism>
<dbReference type="EMBL" id="KN817557">
    <property type="protein sequence ID" value="KJA21539.1"/>
    <property type="molecule type" value="Genomic_DNA"/>
</dbReference>
<feature type="signal peptide" evidence="1">
    <location>
        <begin position="1"/>
        <end position="23"/>
    </location>
</feature>
<keyword evidence="3" id="KW-1185">Reference proteome</keyword>
<gene>
    <name evidence="2" type="ORF">HYPSUDRAFT_55435</name>
</gene>
<evidence type="ECO:0000256" key="1">
    <source>
        <dbReference type="SAM" id="SignalP"/>
    </source>
</evidence>
<name>A0A0D2NRW9_HYPSF</name>
<protein>
    <submittedName>
        <fullName evidence="2">Uncharacterized protein</fullName>
    </submittedName>
</protein>
<accession>A0A0D2NRW9</accession>
<sequence>MYFTSRAGLMGTVLLFSLLLSAAAPIPKEKLHVSDPPSPRNFLEPHSLIPLPSFSVVNVNGNQIRPSHSSASELNVHNSILECRGLFRVIKNKFQKAGRAIKNVAMKAARAVKKAARRVGRFTKAHGALIGKVGLKAISTAEQAASKVVSQVPEYGEVVGKVMEVEGKVLSKVSNKISAKTSKRVDAALKGMDKAQDYLEYIP</sequence>
<feature type="chain" id="PRO_5002248853" evidence="1">
    <location>
        <begin position="24"/>
        <end position="203"/>
    </location>
</feature>
<keyword evidence="1" id="KW-0732">Signal</keyword>
<dbReference type="Proteomes" id="UP000054270">
    <property type="component" value="Unassembled WGS sequence"/>
</dbReference>